<dbReference type="eggNOG" id="ENOG5031YKU">
    <property type="taxonomic scope" value="Bacteria"/>
</dbReference>
<feature type="transmembrane region" description="Helical" evidence="1">
    <location>
        <begin position="48"/>
        <end position="71"/>
    </location>
</feature>
<evidence type="ECO:0000256" key="1">
    <source>
        <dbReference type="SAM" id="Phobius"/>
    </source>
</evidence>
<dbReference type="EMBL" id="FO117623">
    <property type="protein sequence ID" value="CCG01057.1"/>
    <property type="molecule type" value="Genomic_DNA"/>
</dbReference>
<keyword evidence="1" id="KW-1133">Transmembrane helix</keyword>
<organism evidence="2 3">
    <name type="scientific">Blastococcus saxobsidens (strain DD2)</name>
    <dbReference type="NCBI Taxonomy" id="1146883"/>
    <lineage>
        <taxon>Bacteria</taxon>
        <taxon>Bacillati</taxon>
        <taxon>Actinomycetota</taxon>
        <taxon>Actinomycetes</taxon>
        <taxon>Geodermatophilales</taxon>
        <taxon>Geodermatophilaceae</taxon>
        <taxon>Blastococcus</taxon>
    </lineage>
</organism>
<proteinExistence type="predicted"/>
<protein>
    <submittedName>
        <fullName evidence="2">Uncharacterized protein</fullName>
    </submittedName>
</protein>
<name>H6RJE4_BLASD</name>
<evidence type="ECO:0000313" key="2">
    <source>
        <dbReference type="EMBL" id="CCG01057.1"/>
    </source>
</evidence>
<keyword evidence="1" id="KW-0812">Transmembrane</keyword>
<dbReference type="OrthoDB" id="3671425at2"/>
<reference evidence="2 3" key="1">
    <citation type="journal article" date="2012" name="J. Bacteriol.">
        <title>Genome Sequence of Blastococcus saxobsidens DD2, a Stone-Inhabiting Bacterium.</title>
        <authorList>
            <person name="Chouaia B."/>
            <person name="Crotti E."/>
            <person name="Brusetti L."/>
            <person name="Daffonchio D."/>
            <person name="Essoussi I."/>
            <person name="Nouioui I."/>
            <person name="Sbissi I."/>
            <person name="Ghodhbane-Gtari F."/>
            <person name="Gtari M."/>
            <person name="Vacherie B."/>
            <person name="Barbe V."/>
            <person name="Medigue C."/>
            <person name="Gury J."/>
            <person name="Pujic P."/>
            <person name="Normand P."/>
        </authorList>
    </citation>
    <scope>NUCLEOTIDE SEQUENCE [LARGE SCALE GENOMIC DNA]</scope>
    <source>
        <strain evidence="2 3">DD2</strain>
    </source>
</reference>
<dbReference type="HOGENOM" id="CLU_798477_0_0_11"/>
<gene>
    <name evidence="2" type="ordered locus">BLASA_0056</name>
</gene>
<dbReference type="AlphaFoldDB" id="H6RJE4"/>
<keyword evidence="3" id="KW-1185">Reference proteome</keyword>
<dbReference type="RefSeq" id="WP_014373974.1">
    <property type="nucleotide sequence ID" value="NC_016943.1"/>
</dbReference>
<keyword evidence="1" id="KW-0472">Membrane</keyword>
<sequence>MNDLALLREAGPEAPPLSAAARRSARASLLAEIEGPASRRSRVPSRKVSFRLGLAAVTAAAAWAAAVVIAAPDGPGTPADSVTLVDFQTPTFPLSLDPAPAGMAPGFSGDGESAGFAEYDSADGDDRFTVGIHEDEPDWLEDAYAHVDVSGRDEVTVDGVAADLVRGVRELYCEDGLTVCERERFAELVWERAEDQWVVMSGEGRYSRTSELVAVAESLVDRPQRATLTAELAPAGWSVQFFKMGRVLTLVNDAYEQQTVTVHVPLPEDVPPLEQVRENLMGPVGPQLDVTVQGRPAALVRVDSGPRDRGWYLQGQFEDGTTFTLQVPDAFTQEQVVEFAEQVTYHP</sequence>
<dbReference type="Proteomes" id="UP000007517">
    <property type="component" value="Chromosome"/>
</dbReference>
<reference evidence="3" key="2">
    <citation type="submission" date="2012-02" db="EMBL/GenBank/DDBJ databases">
        <title>Complete genome sequence of Blastococcus saxobsidens strain DD2.</title>
        <authorList>
            <person name="Genoscope."/>
        </authorList>
    </citation>
    <scope>NUCLEOTIDE SEQUENCE [LARGE SCALE GENOMIC DNA]</scope>
    <source>
        <strain evidence="3">DD2</strain>
    </source>
</reference>
<dbReference type="KEGG" id="bsd:BLASA_0056"/>
<evidence type="ECO:0000313" key="3">
    <source>
        <dbReference type="Proteomes" id="UP000007517"/>
    </source>
</evidence>
<accession>H6RJE4</accession>